<accession>A0ABT5HEK7</accession>
<keyword evidence="2" id="KW-1185">Reference proteome</keyword>
<evidence type="ECO:0000313" key="2">
    <source>
        <dbReference type="Proteomes" id="UP001218579"/>
    </source>
</evidence>
<evidence type="ECO:0000313" key="1">
    <source>
        <dbReference type="EMBL" id="MDC7674690.1"/>
    </source>
</evidence>
<dbReference type="Proteomes" id="UP001218579">
    <property type="component" value="Unassembled WGS sequence"/>
</dbReference>
<dbReference type="RefSeq" id="WP_272743012.1">
    <property type="nucleotide sequence ID" value="NZ_JAQQKV010000001.1"/>
</dbReference>
<sequence length="108" mass="12297">MTLQQVFDMFMSDPSKKRAWTTMARYRETMGVVFEVIPPDTPIKKVDRVLCRQVLEMVQWLPANATKPVRSQSSINAPVKAYVLQMLGYVMSQAIPCTVCICVTEPVR</sequence>
<protein>
    <submittedName>
        <fullName evidence="1">Uncharacterized protein</fullName>
    </submittedName>
</protein>
<reference evidence="1 2" key="1">
    <citation type="submission" date="2023-01" db="EMBL/GenBank/DDBJ databases">
        <title>Novel species of the genus Asticcacaulis isolated from rivers.</title>
        <authorList>
            <person name="Lu H."/>
        </authorList>
    </citation>
    <scope>NUCLEOTIDE SEQUENCE [LARGE SCALE GENOMIC DNA]</scope>
    <source>
        <strain evidence="1 2">LKC15W</strain>
    </source>
</reference>
<organism evidence="1 2">
    <name type="scientific">Asticcacaulis machinosus</name>
    <dbReference type="NCBI Taxonomy" id="2984211"/>
    <lineage>
        <taxon>Bacteria</taxon>
        <taxon>Pseudomonadati</taxon>
        <taxon>Pseudomonadota</taxon>
        <taxon>Alphaproteobacteria</taxon>
        <taxon>Caulobacterales</taxon>
        <taxon>Caulobacteraceae</taxon>
        <taxon>Asticcacaulis</taxon>
    </lineage>
</organism>
<comment type="caution">
    <text evidence="1">The sequence shown here is derived from an EMBL/GenBank/DDBJ whole genome shotgun (WGS) entry which is preliminary data.</text>
</comment>
<proteinExistence type="predicted"/>
<name>A0ABT5HEK7_9CAUL</name>
<dbReference type="EMBL" id="JAQQKV010000001">
    <property type="protein sequence ID" value="MDC7674690.1"/>
    <property type="molecule type" value="Genomic_DNA"/>
</dbReference>
<gene>
    <name evidence="1" type="ORF">PQU98_00955</name>
</gene>